<dbReference type="RefSeq" id="WP_079494815.1">
    <property type="nucleotide sequence ID" value="NZ_FUZT01000014.1"/>
</dbReference>
<organism evidence="9 10">
    <name type="scientific">Maledivibacter halophilus</name>
    <dbReference type="NCBI Taxonomy" id="36842"/>
    <lineage>
        <taxon>Bacteria</taxon>
        <taxon>Bacillati</taxon>
        <taxon>Bacillota</taxon>
        <taxon>Clostridia</taxon>
        <taxon>Peptostreptococcales</taxon>
        <taxon>Caminicellaceae</taxon>
        <taxon>Maledivibacter</taxon>
    </lineage>
</organism>
<dbReference type="PANTHER" id="PTHR43429">
    <property type="entry name" value="PYRIDINE NUCLEOTIDE-DISULFIDE OXIDOREDUCTASE DOMAIN-CONTAINING"/>
    <property type="match status" value="1"/>
</dbReference>
<dbReference type="EMBL" id="FUZT01000014">
    <property type="protein sequence ID" value="SKC86108.1"/>
    <property type="molecule type" value="Genomic_DNA"/>
</dbReference>
<dbReference type="GO" id="GO:0016491">
    <property type="term" value="F:oxidoreductase activity"/>
    <property type="evidence" value="ECO:0007669"/>
    <property type="project" value="UniProtKB-KW"/>
</dbReference>
<gene>
    <name evidence="9" type="ORF">SAMN02194393_04467</name>
</gene>
<keyword evidence="3" id="KW-0285">Flavoprotein</keyword>
<dbReference type="PANTHER" id="PTHR43429:SF1">
    <property type="entry name" value="NAD(P)H SULFUR OXIDOREDUCTASE (COA-DEPENDENT)"/>
    <property type="match status" value="1"/>
</dbReference>
<dbReference type="Gene3D" id="3.50.50.60">
    <property type="entry name" value="FAD/NAD(P)-binding domain"/>
    <property type="match status" value="2"/>
</dbReference>
<accession>A0A1T5MDX9</accession>
<dbReference type="SUPFAM" id="SSF55424">
    <property type="entry name" value="FAD/NAD-linked reductases, dimerisation (C-terminal) domain"/>
    <property type="match status" value="1"/>
</dbReference>
<proteinExistence type="inferred from homology"/>
<dbReference type="PRINTS" id="PR00411">
    <property type="entry name" value="PNDRDTASEI"/>
</dbReference>
<evidence type="ECO:0000256" key="5">
    <source>
        <dbReference type="ARBA" id="ARBA00023002"/>
    </source>
</evidence>
<dbReference type="Proteomes" id="UP000190285">
    <property type="component" value="Unassembled WGS sequence"/>
</dbReference>
<keyword evidence="5" id="KW-0560">Oxidoreductase</keyword>
<dbReference type="Pfam" id="PF02852">
    <property type="entry name" value="Pyr_redox_dim"/>
    <property type="match status" value="1"/>
</dbReference>
<dbReference type="NCBIfam" id="NF007123">
    <property type="entry name" value="PRK09564.1"/>
    <property type="match status" value="1"/>
</dbReference>
<dbReference type="InterPro" id="IPR016156">
    <property type="entry name" value="FAD/NAD-linked_Rdtase_dimer_sf"/>
</dbReference>
<evidence type="ECO:0000313" key="9">
    <source>
        <dbReference type="EMBL" id="SKC86108.1"/>
    </source>
</evidence>
<dbReference type="InterPro" id="IPR004099">
    <property type="entry name" value="Pyr_nucl-diS_OxRdtase_dimer"/>
</dbReference>
<dbReference type="SUPFAM" id="SSF51905">
    <property type="entry name" value="FAD/NAD(P)-binding domain"/>
    <property type="match status" value="2"/>
</dbReference>
<comment type="similarity">
    <text evidence="2">Belongs to the class-III pyridine nucleotide-disulfide oxidoreductase family.</text>
</comment>
<dbReference type="STRING" id="36842.SAMN02194393_04467"/>
<reference evidence="9 10" key="1">
    <citation type="submission" date="2017-02" db="EMBL/GenBank/DDBJ databases">
        <authorList>
            <person name="Peterson S.W."/>
        </authorList>
    </citation>
    <scope>NUCLEOTIDE SEQUENCE [LARGE SCALE GENOMIC DNA]</scope>
    <source>
        <strain evidence="9 10">M1</strain>
    </source>
</reference>
<evidence type="ECO:0000256" key="3">
    <source>
        <dbReference type="ARBA" id="ARBA00022630"/>
    </source>
</evidence>
<evidence type="ECO:0000313" key="10">
    <source>
        <dbReference type="Proteomes" id="UP000190285"/>
    </source>
</evidence>
<comment type="cofactor">
    <cofactor evidence="1">
        <name>FAD</name>
        <dbReference type="ChEBI" id="CHEBI:57692"/>
    </cofactor>
</comment>
<feature type="domain" description="Pyridine nucleotide-disulphide oxidoreductase dimerisation" evidence="7">
    <location>
        <begin position="329"/>
        <end position="434"/>
    </location>
</feature>
<evidence type="ECO:0000259" key="7">
    <source>
        <dbReference type="Pfam" id="PF02852"/>
    </source>
</evidence>
<protein>
    <submittedName>
        <fullName evidence="9">NADPH-dependent 2,4-dienoyl-CoA reductase, sulfur reductase</fullName>
    </submittedName>
</protein>
<dbReference type="Pfam" id="PF07992">
    <property type="entry name" value="Pyr_redox_2"/>
    <property type="match status" value="1"/>
</dbReference>
<dbReference type="InterPro" id="IPR036188">
    <property type="entry name" value="FAD/NAD-bd_sf"/>
</dbReference>
<evidence type="ECO:0000256" key="1">
    <source>
        <dbReference type="ARBA" id="ARBA00001974"/>
    </source>
</evidence>
<dbReference type="AlphaFoldDB" id="A0A1T5MDX9"/>
<dbReference type="InterPro" id="IPR050260">
    <property type="entry name" value="FAD-bd_OxRdtase"/>
</dbReference>
<dbReference type="PRINTS" id="PR00368">
    <property type="entry name" value="FADPNR"/>
</dbReference>
<evidence type="ECO:0000256" key="2">
    <source>
        <dbReference type="ARBA" id="ARBA00009130"/>
    </source>
</evidence>
<keyword evidence="6" id="KW-0676">Redox-active center</keyword>
<evidence type="ECO:0000256" key="4">
    <source>
        <dbReference type="ARBA" id="ARBA00022827"/>
    </source>
</evidence>
<sequence length="447" mass="49590">MKIVVIGGVATGMSAASKIKRGNPNAEIIVFEKGIETSYGACGLPYYVSNVNEDVNLLRIRTPEEFRKQNIDVRILHEVKEVNMEEKEVVVYNILNKTELREKFDKLIIASGASPIIPPIKNIKRKYENVFTLKTIEDADKIKEYLSDDNIKNVLIIGAGYIGLEMVEACAEINKKVTIVEMKNLLLSSVDEEISDIIHKKLEENNVSVRLSEAIKEMIGEDKVSQVISDKGQYNVDAVIVAAGVRPNTNFLKNTDVELARNGAVITNKKMETNIKDIYAGGDCSLIYHKILNKNVYLPLGTNANKQGKIIGENILGENREFPGAIGTAAIKVFDLEVGRTGVSEKEARENNIDYETVFVKAPSHAPYYPNQKMISIKIVYEKNTKTILGAQLVGEKGAALRTDIFSTIIDAKYTAREVSNLDLCYAPPFAYVWDAVQIAANVILSK</sequence>
<feature type="domain" description="FAD/NAD(P)-binding" evidence="8">
    <location>
        <begin position="1"/>
        <end position="308"/>
    </location>
</feature>
<dbReference type="OrthoDB" id="9802028at2"/>
<dbReference type="InterPro" id="IPR023753">
    <property type="entry name" value="FAD/NAD-binding_dom"/>
</dbReference>
<evidence type="ECO:0000256" key="6">
    <source>
        <dbReference type="ARBA" id="ARBA00023284"/>
    </source>
</evidence>
<evidence type="ECO:0000259" key="8">
    <source>
        <dbReference type="Pfam" id="PF07992"/>
    </source>
</evidence>
<name>A0A1T5MDX9_9FIRM</name>
<keyword evidence="4" id="KW-0274">FAD</keyword>
<keyword evidence="10" id="KW-1185">Reference proteome</keyword>